<dbReference type="GO" id="GO:0005829">
    <property type="term" value="C:cytosol"/>
    <property type="evidence" value="ECO:0007669"/>
    <property type="project" value="TreeGrafter"/>
</dbReference>
<dbReference type="Pfam" id="PF19290">
    <property type="entry name" value="PmbA_TldD_2nd"/>
    <property type="match status" value="1"/>
</dbReference>
<gene>
    <name evidence="5" type="ORF">KAJ83_17940</name>
</gene>
<dbReference type="EMBL" id="JAGMWN010000012">
    <property type="protein sequence ID" value="MBP5858906.1"/>
    <property type="molecule type" value="Genomic_DNA"/>
</dbReference>
<dbReference type="PANTHER" id="PTHR43421">
    <property type="entry name" value="METALLOPROTEASE PMBA"/>
    <property type="match status" value="1"/>
</dbReference>
<evidence type="ECO:0000256" key="1">
    <source>
        <dbReference type="ARBA" id="ARBA00005836"/>
    </source>
</evidence>
<keyword evidence="6" id="KW-1185">Reference proteome</keyword>
<reference evidence="5" key="1">
    <citation type="submission" date="2021-04" db="EMBL/GenBank/DDBJ databases">
        <authorList>
            <person name="Zhang D.-C."/>
        </authorList>
    </citation>
    <scope>NUCLEOTIDE SEQUENCE</scope>
    <source>
        <strain evidence="5">CGMCC 1.15697</strain>
    </source>
</reference>
<feature type="domain" description="Metalloprotease TldD/E N-terminal" evidence="2">
    <location>
        <begin position="32"/>
        <end position="96"/>
    </location>
</feature>
<dbReference type="InterPro" id="IPR002510">
    <property type="entry name" value="Metalloprtase-TldD/E_N"/>
</dbReference>
<comment type="similarity">
    <text evidence="1">Belongs to the peptidase U62 family.</text>
</comment>
<dbReference type="GO" id="GO:0008237">
    <property type="term" value="F:metallopeptidase activity"/>
    <property type="evidence" value="ECO:0007669"/>
    <property type="project" value="InterPro"/>
</dbReference>
<name>A0A8J7SQ95_9PROT</name>
<evidence type="ECO:0000313" key="5">
    <source>
        <dbReference type="EMBL" id="MBP5858906.1"/>
    </source>
</evidence>
<organism evidence="5 6">
    <name type="scientific">Marivibrio halodurans</name>
    <dbReference type="NCBI Taxonomy" id="2039722"/>
    <lineage>
        <taxon>Bacteria</taxon>
        <taxon>Pseudomonadati</taxon>
        <taxon>Pseudomonadota</taxon>
        <taxon>Alphaproteobacteria</taxon>
        <taxon>Rhodospirillales</taxon>
        <taxon>Rhodospirillaceae</taxon>
        <taxon>Marivibrio</taxon>
    </lineage>
</organism>
<evidence type="ECO:0000313" key="6">
    <source>
        <dbReference type="Proteomes" id="UP000672602"/>
    </source>
</evidence>
<dbReference type="Proteomes" id="UP000672602">
    <property type="component" value="Unassembled WGS sequence"/>
</dbReference>
<proteinExistence type="inferred from homology"/>
<dbReference type="InterPro" id="IPR036059">
    <property type="entry name" value="TldD/PmbA_sf"/>
</dbReference>
<dbReference type="GO" id="GO:0006508">
    <property type="term" value="P:proteolysis"/>
    <property type="evidence" value="ECO:0007669"/>
    <property type="project" value="InterPro"/>
</dbReference>
<dbReference type="InterPro" id="IPR047657">
    <property type="entry name" value="PmbA"/>
</dbReference>
<dbReference type="InterPro" id="IPR035068">
    <property type="entry name" value="TldD/PmbA_N"/>
</dbReference>
<dbReference type="AlphaFoldDB" id="A0A8J7SQ95"/>
<evidence type="ECO:0000259" key="4">
    <source>
        <dbReference type="Pfam" id="PF19290"/>
    </source>
</evidence>
<accession>A0A8J7SQ95</accession>
<protein>
    <submittedName>
        <fullName evidence="5">TldD/PmbA family protein</fullName>
    </submittedName>
</protein>
<dbReference type="Gene3D" id="3.30.2290.10">
    <property type="entry name" value="PmbA/TldD superfamily"/>
    <property type="match status" value="1"/>
</dbReference>
<dbReference type="PANTHER" id="PTHR43421:SF1">
    <property type="entry name" value="METALLOPROTEASE PMBA"/>
    <property type="match status" value="1"/>
</dbReference>
<dbReference type="InterPro" id="IPR045569">
    <property type="entry name" value="Metalloprtase-TldD/E_C"/>
</dbReference>
<dbReference type="Pfam" id="PF01523">
    <property type="entry name" value="PmbA_TldD_1st"/>
    <property type="match status" value="1"/>
</dbReference>
<feature type="domain" description="Metalloprotease TldD/E central" evidence="4">
    <location>
        <begin position="126"/>
        <end position="230"/>
    </location>
</feature>
<comment type="caution">
    <text evidence="5">The sequence shown here is derived from an EMBL/GenBank/DDBJ whole genome shotgun (WGS) entry which is preliminary data.</text>
</comment>
<dbReference type="SUPFAM" id="SSF111283">
    <property type="entry name" value="Putative modulator of DNA gyrase, PmbA/TldD"/>
    <property type="match status" value="1"/>
</dbReference>
<feature type="domain" description="Metalloprotease TldD/E C-terminal" evidence="3">
    <location>
        <begin position="237"/>
        <end position="453"/>
    </location>
</feature>
<dbReference type="Pfam" id="PF19289">
    <property type="entry name" value="PmbA_TldD_3rd"/>
    <property type="match status" value="1"/>
</dbReference>
<sequence length="454" mass="48082">MTDDSRTGADQQSLDLIEEMLERARKAGADQADAIVAHAISLSHAQRLGKVEQLERSESRDLGLRVIIGKQQACVSGNDWKPDALAELVERAIAMAGTVPDDPYCGLAEEGALGRPPFPDVDGCDPVEPAAELLIERAKAAEEAALAVDGVTNSEGAESSWARWSIALGASNGFRGGYENSRHGVGVSVLAGEGVAMESDHDFTSKVHGADLEDPTAIGRKAGELAVAKLNPRKGPTRKCPVVFDPRVSNSMLRHLAGAINGSAIARGTSFLKDRMGERVMAAGLTVIDDPHRPRGLASKPFDAEGIATARRALVEDGILKSWVLDLRTARQLDLESTGHAGRGTSSPPSPGTTNLYLAPGARSRADLIGEIEDGFYVTSLMGMGVNGVTGDYSRGASGFWIEKGEITYPVSEMTIAGNLKDMFLGMEAADDLDFRYGTNAPTLRIQTMTVAGQ</sequence>
<dbReference type="InterPro" id="IPR045570">
    <property type="entry name" value="Metalloprtase-TldD/E_cen_dom"/>
</dbReference>
<evidence type="ECO:0000259" key="2">
    <source>
        <dbReference type="Pfam" id="PF01523"/>
    </source>
</evidence>
<dbReference type="RefSeq" id="WP_210683496.1">
    <property type="nucleotide sequence ID" value="NZ_JAGMWN010000012.1"/>
</dbReference>
<evidence type="ECO:0000259" key="3">
    <source>
        <dbReference type="Pfam" id="PF19289"/>
    </source>
</evidence>